<evidence type="ECO:0000256" key="4">
    <source>
        <dbReference type="ARBA" id="ARBA00023306"/>
    </source>
</evidence>
<evidence type="ECO:0000313" key="6">
    <source>
        <dbReference type="EMBL" id="MFC0047438.1"/>
    </source>
</evidence>
<keyword evidence="7" id="KW-1185">Reference proteome</keyword>
<keyword evidence="2 5" id="KW-0132">Cell division</keyword>
<dbReference type="InterPro" id="IPR036268">
    <property type="entry name" value="ZapD_sf"/>
</dbReference>
<dbReference type="NCBIfam" id="NF003656">
    <property type="entry name" value="PRK05287.1-4"/>
    <property type="match status" value="1"/>
</dbReference>
<dbReference type="InterPro" id="IPR009777">
    <property type="entry name" value="ZapD"/>
</dbReference>
<dbReference type="PANTHER" id="PTHR39455:SF1">
    <property type="entry name" value="CELL DIVISION PROTEIN ZAPD"/>
    <property type="match status" value="1"/>
</dbReference>
<comment type="subunit">
    <text evidence="5">Interacts with FtsZ.</text>
</comment>
<dbReference type="Gene3D" id="1.10.3900.10">
    <property type="entry name" value="YacF-like"/>
    <property type="match status" value="1"/>
</dbReference>
<organism evidence="6 7">
    <name type="scientific">Rheinheimera tilapiae</name>
    <dbReference type="NCBI Taxonomy" id="875043"/>
    <lineage>
        <taxon>Bacteria</taxon>
        <taxon>Pseudomonadati</taxon>
        <taxon>Pseudomonadota</taxon>
        <taxon>Gammaproteobacteria</taxon>
        <taxon>Chromatiales</taxon>
        <taxon>Chromatiaceae</taxon>
        <taxon>Rheinheimera</taxon>
    </lineage>
</organism>
<dbReference type="Proteomes" id="UP001589813">
    <property type="component" value="Unassembled WGS sequence"/>
</dbReference>
<dbReference type="EMBL" id="JBHLXP010000001">
    <property type="protein sequence ID" value="MFC0047438.1"/>
    <property type="molecule type" value="Genomic_DNA"/>
</dbReference>
<dbReference type="PANTHER" id="PTHR39455">
    <property type="entry name" value="CELL DIVISION PROTEIN ZAPD"/>
    <property type="match status" value="1"/>
</dbReference>
<sequence>MRLLTESCLVYEHPLNEKVRTYLRVEYLFQQVHHQLALANESQQLGFFTSLFALIEVLDRNDIRPDLIKDVERCEGALVNWSRHPHISDELLSNMLQRSVRLQSELLRGAKFANVLKDDKFLGPLRQRFFIPGGTCYFDLPQLQYWYTLDLATRHKQAQDWIAHLTLVEQAISFVLTFIRERGQFQPARAENGFFQSNTEQFELLRVRYPLSYGCYPTISGNKYRYAIRFMQLCDTQGRATTDQQIGFELACC</sequence>
<gene>
    <name evidence="5 6" type="primary">zapD</name>
    <name evidence="6" type="ORF">ACFFJP_03920</name>
</gene>
<dbReference type="Pfam" id="PF07072">
    <property type="entry name" value="ZapD"/>
    <property type="match status" value="1"/>
</dbReference>
<name>A0ABV6BD44_9GAMM</name>
<keyword evidence="3 5" id="KW-0717">Septation</keyword>
<evidence type="ECO:0000313" key="7">
    <source>
        <dbReference type="Proteomes" id="UP001589813"/>
    </source>
</evidence>
<dbReference type="InterPro" id="IPR027462">
    <property type="entry name" value="ZapD_C"/>
</dbReference>
<dbReference type="Gene3D" id="2.60.440.10">
    <property type="entry name" value="YacF-like domains"/>
    <property type="match status" value="1"/>
</dbReference>
<accession>A0ABV6BD44</accession>
<evidence type="ECO:0000256" key="1">
    <source>
        <dbReference type="ARBA" id="ARBA00022490"/>
    </source>
</evidence>
<comment type="function">
    <text evidence="5">Cell division factor that enhances FtsZ-ring assembly. Directly interacts with FtsZ and promotes bundling of FtsZ protofilaments, with a reduction in FtsZ GTPase activity.</text>
</comment>
<dbReference type="NCBIfam" id="NF003655">
    <property type="entry name" value="PRK05287.1-3"/>
    <property type="match status" value="1"/>
</dbReference>
<comment type="similarity">
    <text evidence="5">Belongs to the ZapD family.</text>
</comment>
<comment type="caution">
    <text evidence="6">The sequence shown here is derived from an EMBL/GenBank/DDBJ whole genome shotgun (WGS) entry which is preliminary data.</text>
</comment>
<evidence type="ECO:0000256" key="2">
    <source>
        <dbReference type="ARBA" id="ARBA00022618"/>
    </source>
</evidence>
<reference evidence="6 7" key="1">
    <citation type="submission" date="2024-09" db="EMBL/GenBank/DDBJ databases">
        <authorList>
            <person name="Sun Q."/>
            <person name="Mori K."/>
        </authorList>
    </citation>
    <scope>NUCLEOTIDE SEQUENCE [LARGE SCALE GENOMIC DNA]</scope>
    <source>
        <strain evidence="6 7">KCTC 23315</strain>
    </source>
</reference>
<evidence type="ECO:0000256" key="3">
    <source>
        <dbReference type="ARBA" id="ARBA00023210"/>
    </source>
</evidence>
<protein>
    <recommendedName>
        <fullName evidence="5">Cell division protein ZapD</fullName>
    </recommendedName>
    <alternativeName>
        <fullName evidence="5">Z ring-associated protein D</fullName>
    </alternativeName>
</protein>
<dbReference type="HAMAP" id="MF_01092">
    <property type="entry name" value="ZapD"/>
    <property type="match status" value="1"/>
</dbReference>
<comment type="subcellular location">
    <subcellularLocation>
        <location evidence="5">Cytoplasm</location>
    </subcellularLocation>
    <text evidence="5">Localizes to mid-cell in an FtsZ-dependent manner.</text>
</comment>
<keyword evidence="4 5" id="KW-0131">Cell cycle</keyword>
<keyword evidence="1 5" id="KW-0963">Cytoplasm</keyword>
<dbReference type="SUPFAM" id="SSF160950">
    <property type="entry name" value="YacF-like"/>
    <property type="match status" value="1"/>
</dbReference>
<proteinExistence type="inferred from homology"/>
<dbReference type="GO" id="GO:0051301">
    <property type="term" value="P:cell division"/>
    <property type="evidence" value="ECO:0007669"/>
    <property type="project" value="UniProtKB-KW"/>
</dbReference>
<evidence type="ECO:0000256" key="5">
    <source>
        <dbReference type="HAMAP-Rule" id="MF_01092"/>
    </source>
</evidence>